<protein>
    <submittedName>
        <fullName evidence="1">Cyclopropane-fatty-acyl-phospholipid synthase</fullName>
    </submittedName>
</protein>
<accession>A0A0H4J9P5</accession>
<dbReference type="InterPro" id="IPR029063">
    <property type="entry name" value="SAM-dependent_MTases_sf"/>
</dbReference>
<sequence>MSFALKLAEKNLVPDWLIRIGIRSLLKDRLTEICSDSPENLQKHKIKFVNEMNRSPIAVDTNLANDQHYEVPADFYHYSLGINKKYSSCYWNNSTKTLNDAEQLALKKTCEHAELKNGQSILELGCGWGSLTLWMAKKYPKSKITAVSNSHSQRKYIESQAKQRKLTNVKIITCNMTEFDTKLKFDRIISVEMFEHMRNFAALYEKISNWLKKDGKFFKHIFVHKSAPYLFQVKDSNDWMSKYFFSGGMMPSIDLPLYFQSSLKIEQQWLWDGTHYAKTAREWLNNTDKNKKEIINIFKDCYGSDQAELWLQRWRIFFMACEELWNYDHGQEWMVAHYLFSK</sequence>
<keyword evidence="2" id="KW-1185">Reference proteome</keyword>
<dbReference type="CDD" id="cd02440">
    <property type="entry name" value="AdoMet_MTases"/>
    <property type="match status" value="1"/>
</dbReference>
<reference evidence="1 2" key="1">
    <citation type="submission" date="2015-03" db="EMBL/GenBank/DDBJ databases">
        <title>Comparative analysis of the OM43 clade including a novel species from Red Sea uncovers genomic and metabolic diversity among marine methylotrophs.</title>
        <authorList>
            <person name="Jimenez-Infante F."/>
            <person name="Ngugi D.K."/>
            <person name="Vinu M."/>
            <person name="Alam I."/>
            <person name="Kamau A."/>
            <person name="Blom J."/>
            <person name="Bajic V.B."/>
            <person name="Stingl U."/>
        </authorList>
    </citation>
    <scope>NUCLEOTIDE SEQUENCE [LARGE SCALE GENOMIC DNA]</scope>
    <source>
        <strain evidence="1 2">MBRSH7</strain>
    </source>
</reference>
<proteinExistence type="predicted"/>
<dbReference type="OrthoDB" id="9782855at2"/>
<dbReference type="Pfam" id="PF02353">
    <property type="entry name" value="CMAS"/>
    <property type="match status" value="1"/>
</dbReference>
<dbReference type="PANTHER" id="PTHR43832:SF1">
    <property type="entry name" value="S-ADENOSYL-L-METHIONINE-DEPENDENT METHYLTRANSFERASES SUPERFAMILY PROTEIN"/>
    <property type="match status" value="1"/>
</dbReference>
<gene>
    <name evidence="1" type="ORF">VI33_00155</name>
</gene>
<organism evidence="1 2">
    <name type="scientific">Methylophilales bacterium MBRS-H7</name>
    <dbReference type="NCBI Taxonomy" id="1623450"/>
    <lineage>
        <taxon>Bacteria</taxon>
        <taxon>Pseudomonadati</taxon>
        <taxon>Pseudomonadota</taxon>
        <taxon>Betaproteobacteria</taxon>
        <taxon>Nitrosomonadales</taxon>
        <taxon>OM43 clade</taxon>
    </lineage>
</organism>
<dbReference type="PATRIC" id="fig|1623450.3.peg.32"/>
<dbReference type="EMBL" id="CP011002">
    <property type="protein sequence ID" value="AKO65227.1"/>
    <property type="molecule type" value="Genomic_DNA"/>
</dbReference>
<dbReference type="AlphaFoldDB" id="A0A0H4J9P5"/>
<dbReference type="Proteomes" id="UP000066549">
    <property type="component" value="Chromosome"/>
</dbReference>
<dbReference type="PANTHER" id="PTHR43832">
    <property type="match status" value="1"/>
</dbReference>
<dbReference type="SUPFAM" id="SSF53335">
    <property type="entry name" value="S-adenosyl-L-methionine-dependent methyltransferases"/>
    <property type="match status" value="1"/>
</dbReference>
<dbReference type="Gene3D" id="3.40.50.150">
    <property type="entry name" value="Vaccinia Virus protein VP39"/>
    <property type="match status" value="1"/>
</dbReference>
<dbReference type="FunFam" id="3.40.50.150:FF:000554">
    <property type="entry name" value="Cation-transporting ATPase"/>
    <property type="match status" value="1"/>
</dbReference>
<evidence type="ECO:0000313" key="1">
    <source>
        <dbReference type="EMBL" id="AKO65227.1"/>
    </source>
</evidence>
<name>A0A0H4J9P5_9PROT</name>
<evidence type="ECO:0000313" key="2">
    <source>
        <dbReference type="Proteomes" id="UP000066549"/>
    </source>
</evidence>